<keyword evidence="3" id="KW-1185">Reference proteome</keyword>
<sequence>MVLEDPLKACQVKARKFREKKQRSFFVLITTVKPSNASGMKKDIFSRNIVVKVTSGMQFWWMSVSLLIGVVLFFIVVHSHPSKINDVILASLQIPFLPHFLLAEKKAQIMTGHTCALSK</sequence>
<keyword evidence="1" id="KW-0472">Membrane</keyword>
<dbReference type="Gramene" id="ONK72612">
    <property type="protein sequence ID" value="ONK72612"/>
    <property type="gene ID" value="A4U43_C04F21220"/>
</dbReference>
<evidence type="ECO:0000313" key="2">
    <source>
        <dbReference type="EMBL" id="ONK72612.1"/>
    </source>
</evidence>
<keyword evidence="1" id="KW-1133">Transmembrane helix</keyword>
<name>A0A5P1F375_ASPOF</name>
<feature type="transmembrane region" description="Helical" evidence="1">
    <location>
        <begin position="59"/>
        <end position="77"/>
    </location>
</feature>
<dbReference type="EMBL" id="CM007384">
    <property type="protein sequence ID" value="ONK72612.1"/>
    <property type="molecule type" value="Genomic_DNA"/>
</dbReference>
<keyword evidence="1" id="KW-0812">Transmembrane</keyword>
<evidence type="ECO:0000313" key="3">
    <source>
        <dbReference type="Proteomes" id="UP000243459"/>
    </source>
</evidence>
<gene>
    <name evidence="2" type="ORF">A4U43_C04F21220</name>
</gene>
<accession>A0A5P1F375</accession>
<dbReference type="AlphaFoldDB" id="A0A5P1F375"/>
<reference evidence="3" key="1">
    <citation type="journal article" date="2017" name="Nat. Commun.">
        <title>The asparagus genome sheds light on the origin and evolution of a young Y chromosome.</title>
        <authorList>
            <person name="Harkess A."/>
            <person name="Zhou J."/>
            <person name="Xu C."/>
            <person name="Bowers J.E."/>
            <person name="Van der Hulst R."/>
            <person name="Ayyampalayam S."/>
            <person name="Mercati F."/>
            <person name="Riccardi P."/>
            <person name="McKain M.R."/>
            <person name="Kakrana A."/>
            <person name="Tang H."/>
            <person name="Ray J."/>
            <person name="Groenendijk J."/>
            <person name="Arikit S."/>
            <person name="Mathioni S.M."/>
            <person name="Nakano M."/>
            <person name="Shan H."/>
            <person name="Telgmann-Rauber A."/>
            <person name="Kanno A."/>
            <person name="Yue Z."/>
            <person name="Chen H."/>
            <person name="Li W."/>
            <person name="Chen Y."/>
            <person name="Xu X."/>
            <person name="Zhang Y."/>
            <person name="Luo S."/>
            <person name="Chen H."/>
            <person name="Gao J."/>
            <person name="Mao Z."/>
            <person name="Pires J.C."/>
            <person name="Luo M."/>
            <person name="Kudrna D."/>
            <person name="Wing R.A."/>
            <person name="Meyers B.C."/>
            <person name="Yi K."/>
            <person name="Kong H."/>
            <person name="Lavrijsen P."/>
            <person name="Sunseri F."/>
            <person name="Falavigna A."/>
            <person name="Ye Y."/>
            <person name="Leebens-Mack J.H."/>
            <person name="Chen G."/>
        </authorList>
    </citation>
    <scope>NUCLEOTIDE SEQUENCE [LARGE SCALE GENOMIC DNA]</scope>
    <source>
        <strain evidence="3">cv. DH0086</strain>
    </source>
</reference>
<proteinExistence type="predicted"/>
<dbReference type="Proteomes" id="UP000243459">
    <property type="component" value="Chromosome 4"/>
</dbReference>
<protein>
    <submittedName>
        <fullName evidence="2">Uncharacterized protein</fullName>
    </submittedName>
</protein>
<evidence type="ECO:0000256" key="1">
    <source>
        <dbReference type="SAM" id="Phobius"/>
    </source>
</evidence>
<organism evidence="2 3">
    <name type="scientific">Asparagus officinalis</name>
    <name type="common">Garden asparagus</name>
    <dbReference type="NCBI Taxonomy" id="4686"/>
    <lineage>
        <taxon>Eukaryota</taxon>
        <taxon>Viridiplantae</taxon>
        <taxon>Streptophyta</taxon>
        <taxon>Embryophyta</taxon>
        <taxon>Tracheophyta</taxon>
        <taxon>Spermatophyta</taxon>
        <taxon>Magnoliopsida</taxon>
        <taxon>Liliopsida</taxon>
        <taxon>Asparagales</taxon>
        <taxon>Asparagaceae</taxon>
        <taxon>Asparagoideae</taxon>
        <taxon>Asparagus</taxon>
    </lineage>
</organism>